<keyword evidence="3" id="KW-1185">Reference proteome</keyword>
<evidence type="ECO:0000313" key="2">
    <source>
        <dbReference type="EnsemblMetazoa" id="AQUA014659-PA"/>
    </source>
</evidence>
<accession>A0A182XS43</accession>
<evidence type="ECO:0000313" key="3">
    <source>
        <dbReference type="Proteomes" id="UP000076407"/>
    </source>
</evidence>
<reference evidence="2" key="1">
    <citation type="submission" date="2020-05" db="UniProtKB">
        <authorList>
            <consortium name="EnsemblMetazoa"/>
        </authorList>
    </citation>
    <scope>IDENTIFICATION</scope>
    <source>
        <strain evidence="2">SANGQUA</strain>
    </source>
</reference>
<dbReference type="EnsemblMetazoa" id="AQUA014659-RA">
    <property type="protein sequence ID" value="AQUA014659-PA"/>
    <property type="gene ID" value="AQUA014659"/>
</dbReference>
<feature type="coiled-coil region" evidence="1">
    <location>
        <begin position="327"/>
        <end position="354"/>
    </location>
</feature>
<keyword evidence="1" id="KW-0175">Coiled coil</keyword>
<dbReference type="AlphaFoldDB" id="A0A182XS43"/>
<dbReference type="Proteomes" id="UP000076407">
    <property type="component" value="Unassembled WGS sequence"/>
</dbReference>
<dbReference type="VEuPathDB" id="VectorBase:AQUA014659"/>
<organism evidence="2 3">
    <name type="scientific">Anopheles quadriannulatus</name>
    <name type="common">Mosquito</name>
    <dbReference type="NCBI Taxonomy" id="34691"/>
    <lineage>
        <taxon>Eukaryota</taxon>
        <taxon>Metazoa</taxon>
        <taxon>Ecdysozoa</taxon>
        <taxon>Arthropoda</taxon>
        <taxon>Hexapoda</taxon>
        <taxon>Insecta</taxon>
        <taxon>Pterygota</taxon>
        <taxon>Neoptera</taxon>
        <taxon>Endopterygota</taxon>
        <taxon>Diptera</taxon>
        <taxon>Nematocera</taxon>
        <taxon>Culicoidea</taxon>
        <taxon>Culicidae</taxon>
        <taxon>Anophelinae</taxon>
        <taxon>Anopheles</taxon>
    </lineage>
</organism>
<name>A0A182XS43_ANOQN</name>
<sequence>QVQYHVHVPRVVRRVLLRQDRHLQHHLLPDRVVRRLQVVQHLLHDLLRVRPVAHRVQQIDRLLPHRHVLLHLHRQDHHLLVLFDRFVRKLGRRQMAHRLQRQVAQVRLAVAQELAQLIARPHQQARLAVVVYDQIDRLEQDRVLRVRVLHLLALWRLLRLVQNRLQTLVQPTAHARILRRRVVVLQQAQQLHRQPRRRHKVVRVVLQIRVRSGHDAGQARHGQADAALVLFRVFLDQRIDQAGRRRYHAHMLIVQQMDDPAGPLAARDDVRAGAEQPQQAQRGRLLHHVHRVARHEQLRDFVRERFRHILAADVGDALQRQIDVDGIARLQIVLDALDDQLDQIAVRVHQHRDEQIADLFLRVFVGGQQIDRLHVAEIDVMAEQKDEQQLAHVLLLLVAVQRFVPFKFAPNVGQLLVDALDFRLFAFAVPDVRYEHGQSAHSIPTYRCHLGCGCFPPLYPAGDSLRLFHTQLNYTASTIPSPPVHTHAHARTHPG</sequence>
<proteinExistence type="predicted"/>
<evidence type="ECO:0000256" key="1">
    <source>
        <dbReference type="SAM" id="Coils"/>
    </source>
</evidence>
<protein>
    <submittedName>
        <fullName evidence="2">Uncharacterized protein</fullName>
    </submittedName>
</protein>